<gene>
    <name evidence="11" type="ORF">GGQ22_09055</name>
</gene>
<feature type="binding site" description="axial binding residue" evidence="8">
    <location>
        <position position="448"/>
    </location>
    <ligand>
        <name>heme</name>
        <dbReference type="ChEBI" id="CHEBI:30413"/>
    </ligand>
    <ligandPart>
        <name>Fe</name>
        <dbReference type="ChEBI" id="CHEBI:18248"/>
    </ligandPart>
</feature>
<accession>A0A6I3JAU4</accession>
<dbReference type="AlphaFoldDB" id="A0A6I3JAU4"/>
<keyword evidence="6 8" id="KW-0408">Iron</keyword>
<sequence length="501" mass="56682">MPVAPVTPPTPPDPPPREPTVSLDLSTSPTTPTSPTSPDRPARNARSARPAEGEGAAVRELPPIRPEDHGKPVFGRAFEYAKDPFALFRHQWDHYGPVAPFSMLNQRWVMLLGPDACEEAFRNKDKAFANGPAWTYLVGPFFDRGLMLLDFEEHHMHRRIMQQAFTRDRLEAYAARMHAPIEAGLAGWADGGRDRDFRAYPSLKQLTLDVAADIFMGGAEDTSPEEMAKVNEAFIACVQAAAAVVRKDLPFTRWGRGHRGREVLEDFLRHYLPSRRAVRTDDLFSQLCHIESDEGERFSDDDVINHMIFLMMAAHDTSTITLSTMLQMLGQHPVWQERCREESLALGPRPTLAELEGLESMDWVMKECLRLRAPVPVVLRQVVKDTVVQGVRIPEGTFVVLAPQFAQVMEELWTNPLVFDPERFSPERREDKSHRYAWNPFGGGVHKCLGMYFAGAEVKAVLHHLLRGWEWSVDPGYVAPMNNHSLPFPKDGQPIDLRRTR</sequence>
<evidence type="ECO:0000256" key="7">
    <source>
        <dbReference type="ARBA" id="ARBA00023033"/>
    </source>
</evidence>
<dbReference type="CDD" id="cd11045">
    <property type="entry name" value="CYP136-like"/>
    <property type="match status" value="1"/>
</dbReference>
<evidence type="ECO:0000256" key="8">
    <source>
        <dbReference type="PIRSR" id="PIRSR602403-1"/>
    </source>
</evidence>
<feature type="region of interest" description="Disordered" evidence="10">
    <location>
        <begin position="1"/>
        <end position="70"/>
    </location>
</feature>
<name>A0A6I3JAU4_9ACTN</name>
<dbReference type="GO" id="GO:0005506">
    <property type="term" value="F:iron ion binding"/>
    <property type="evidence" value="ECO:0007669"/>
    <property type="project" value="InterPro"/>
</dbReference>
<feature type="compositionally biased region" description="Low complexity" evidence="10">
    <location>
        <begin position="26"/>
        <end position="50"/>
    </location>
</feature>
<dbReference type="SUPFAM" id="SSF48264">
    <property type="entry name" value="Cytochrome P450"/>
    <property type="match status" value="1"/>
</dbReference>
<dbReference type="Pfam" id="PF00067">
    <property type="entry name" value="p450"/>
    <property type="match status" value="1"/>
</dbReference>
<evidence type="ECO:0000256" key="4">
    <source>
        <dbReference type="ARBA" id="ARBA00022723"/>
    </source>
</evidence>
<evidence type="ECO:0000256" key="1">
    <source>
        <dbReference type="ARBA" id="ARBA00001971"/>
    </source>
</evidence>
<evidence type="ECO:0000256" key="6">
    <source>
        <dbReference type="ARBA" id="ARBA00023004"/>
    </source>
</evidence>
<dbReference type="InterPro" id="IPR002403">
    <property type="entry name" value="Cyt_P450_E_grp-IV"/>
</dbReference>
<evidence type="ECO:0000256" key="2">
    <source>
        <dbReference type="ARBA" id="ARBA00010617"/>
    </source>
</evidence>
<dbReference type="InterPro" id="IPR001128">
    <property type="entry name" value="Cyt_P450"/>
</dbReference>
<evidence type="ECO:0000256" key="9">
    <source>
        <dbReference type="RuleBase" id="RU000461"/>
    </source>
</evidence>
<dbReference type="Proteomes" id="UP000433406">
    <property type="component" value="Unassembled WGS sequence"/>
</dbReference>
<dbReference type="InterPro" id="IPR036396">
    <property type="entry name" value="Cyt_P450_sf"/>
</dbReference>
<keyword evidence="5 9" id="KW-0560">Oxidoreductase</keyword>
<dbReference type="PRINTS" id="PR00465">
    <property type="entry name" value="EP450IV"/>
</dbReference>
<evidence type="ECO:0000256" key="10">
    <source>
        <dbReference type="SAM" id="MobiDB-lite"/>
    </source>
</evidence>
<keyword evidence="12" id="KW-1185">Reference proteome</keyword>
<evidence type="ECO:0000313" key="12">
    <source>
        <dbReference type="Proteomes" id="UP000433406"/>
    </source>
</evidence>
<evidence type="ECO:0000256" key="5">
    <source>
        <dbReference type="ARBA" id="ARBA00023002"/>
    </source>
</evidence>
<dbReference type="PANTHER" id="PTHR24286:SF24">
    <property type="entry name" value="LANOSTEROL 14-ALPHA DEMETHYLASE"/>
    <property type="match status" value="1"/>
</dbReference>
<dbReference type="EMBL" id="WLCI01000008">
    <property type="protein sequence ID" value="MTB95233.1"/>
    <property type="molecule type" value="Genomic_DNA"/>
</dbReference>
<organism evidence="11 12">
    <name type="scientific">Nocardioides marmotae</name>
    <dbReference type="NCBI Taxonomy" id="2663857"/>
    <lineage>
        <taxon>Bacteria</taxon>
        <taxon>Bacillati</taxon>
        <taxon>Actinomycetota</taxon>
        <taxon>Actinomycetes</taxon>
        <taxon>Propionibacteriales</taxon>
        <taxon>Nocardioidaceae</taxon>
        <taxon>Nocardioides</taxon>
    </lineage>
</organism>
<dbReference type="PANTHER" id="PTHR24286">
    <property type="entry name" value="CYTOCHROME P450 26"/>
    <property type="match status" value="1"/>
</dbReference>
<dbReference type="GO" id="GO:0016705">
    <property type="term" value="F:oxidoreductase activity, acting on paired donors, with incorporation or reduction of molecular oxygen"/>
    <property type="evidence" value="ECO:0007669"/>
    <property type="project" value="InterPro"/>
</dbReference>
<proteinExistence type="inferred from homology"/>
<keyword evidence="7 9" id="KW-0503">Monooxygenase</keyword>
<dbReference type="InterPro" id="IPR017972">
    <property type="entry name" value="Cyt_P450_CS"/>
</dbReference>
<comment type="cofactor">
    <cofactor evidence="1 8">
        <name>heme</name>
        <dbReference type="ChEBI" id="CHEBI:30413"/>
    </cofactor>
</comment>
<protein>
    <submittedName>
        <fullName evidence="11">Cytochrome P450</fullName>
    </submittedName>
</protein>
<keyword evidence="4 8" id="KW-0479">Metal-binding</keyword>
<keyword evidence="3 8" id="KW-0349">Heme</keyword>
<feature type="compositionally biased region" description="Pro residues" evidence="10">
    <location>
        <begin position="1"/>
        <end position="18"/>
    </location>
</feature>
<dbReference type="GO" id="GO:0004497">
    <property type="term" value="F:monooxygenase activity"/>
    <property type="evidence" value="ECO:0007669"/>
    <property type="project" value="UniProtKB-KW"/>
</dbReference>
<comment type="caution">
    <text evidence="11">The sequence shown here is derived from an EMBL/GenBank/DDBJ whole genome shotgun (WGS) entry which is preliminary data.</text>
</comment>
<dbReference type="PROSITE" id="PS00086">
    <property type="entry name" value="CYTOCHROME_P450"/>
    <property type="match status" value="1"/>
</dbReference>
<evidence type="ECO:0000256" key="3">
    <source>
        <dbReference type="ARBA" id="ARBA00022617"/>
    </source>
</evidence>
<dbReference type="Gene3D" id="1.10.630.10">
    <property type="entry name" value="Cytochrome P450"/>
    <property type="match status" value="1"/>
</dbReference>
<reference evidence="11 12" key="1">
    <citation type="submission" date="2019-10" db="EMBL/GenBank/DDBJ databases">
        <title>Nocardioides novel species isolated from the excrement of Marmot.</title>
        <authorList>
            <person name="Zhang G."/>
        </authorList>
    </citation>
    <scope>NUCLEOTIDE SEQUENCE [LARGE SCALE GENOMIC DNA]</scope>
    <source>
        <strain evidence="12">zg-579</strain>
    </source>
</reference>
<comment type="similarity">
    <text evidence="2 9">Belongs to the cytochrome P450 family.</text>
</comment>
<evidence type="ECO:0000313" key="11">
    <source>
        <dbReference type="EMBL" id="MTB95233.1"/>
    </source>
</evidence>
<dbReference type="GO" id="GO:0016125">
    <property type="term" value="P:sterol metabolic process"/>
    <property type="evidence" value="ECO:0007669"/>
    <property type="project" value="TreeGrafter"/>
</dbReference>
<dbReference type="GO" id="GO:0020037">
    <property type="term" value="F:heme binding"/>
    <property type="evidence" value="ECO:0007669"/>
    <property type="project" value="InterPro"/>
</dbReference>